<sequence length="175" mass="18474">MMRIRISHRTLALQVLLAASVCLAQAPAGSPADSNSGALKIQTPEKSETLLPAALKALPHITVTVHNPHADADETFSGVPLMDLLAREGVPHGHDMRGKALSEYVVATGSDGYKAVVSLAEADPEFHPGDVLVADAMDGKPLDAKTGPFRLVVTADKRPARSVRNLVSIEVRSAM</sequence>
<evidence type="ECO:0000313" key="4">
    <source>
        <dbReference type="Proteomes" id="UP000264702"/>
    </source>
</evidence>
<dbReference type="SUPFAM" id="SSF56524">
    <property type="entry name" value="Oxidoreductase molybdopterin-binding domain"/>
    <property type="match status" value="1"/>
</dbReference>
<proteinExistence type="predicted"/>
<dbReference type="InterPro" id="IPR000572">
    <property type="entry name" value="OxRdtase_Mopterin-bd_dom"/>
</dbReference>
<dbReference type="Pfam" id="PF00174">
    <property type="entry name" value="Oxidored_molyb"/>
    <property type="match status" value="1"/>
</dbReference>
<dbReference type="InterPro" id="IPR036374">
    <property type="entry name" value="OxRdtase_Mopterin-bd_sf"/>
</dbReference>
<dbReference type="Proteomes" id="UP000264702">
    <property type="component" value="Unassembled WGS sequence"/>
</dbReference>
<evidence type="ECO:0000313" key="3">
    <source>
        <dbReference type="EMBL" id="RFU15609.1"/>
    </source>
</evidence>
<dbReference type="OrthoDB" id="129599at2"/>
<reference evidence="3 4" key="1">
    <citation type="submission" date="2018-08" db="EMBL/GenBank/DDBJ databases">
        <title>Acidipila sp. 4G-K13, an acidobacterium isolated from forest soil.</title>
        <authorList>
            <person name="Gao Z.-H."/>
            <person name="Qiu L.-H."/>
        </authorList>
    </citation>
    <scope>NUCLEOTIDE SEQUENCE [LARGE SCALE GENOMIC DNA]</scope>
    <source>
        <strain evidence="3 4">4G-K13</strain>
    </source>
</reference>
<keyword evidence="1" id="KW-0732">Signal</keyword>
<evidence type="ECO:0000256" key="1">
    <source>
        <dbReference type="SAM" id="SignalP"/>
    </source>
</evidence>
<protein>
    <recommendedName>
        <fullName evidence="2">Oxidoreductase molybdopterin-binding domain-containing protein</fullName>
    </recommendedName>
</protein>
<feature type="domain" description="Oxidoreductase molybdopterin-binding" evidence="2">
    <location>
        <begin position="73"/>
        <end position="173"/>
    </location>
</feature>
<feature type="chain" id="PRO_5016720659" description="Oxidoreductase molybdopterin-binding domain-containing protein" evidence="1">
    <location>
        <begin position="25"/>
        <end position="175"/>
    </location>
</feature>
<organism evidence="3 4">
    <name type="scientific">Paracidobacterium acidisoli</name>
    <dbReference type="NCBI Taxonomy" id="2303751"/>
    <lineage>
        <taxon>Bacteria</taxon>
        <taxon>Pseudomonadati</taxon>
        <taxon>Acidobacteriota</taxon>
        <taxon>Terriglobia</taxon>
        <taxon>Terriglobales</taxon>
        <taxon>Acidobacteriaceae</taxon>
        <taxon>Paracidobacterium</taxon>
    </lineage>
</organism>
<evidence type="ECO:0000259" key="2">
    <source>
        <dbReference type="Pfam" id="PF00174"/>
    </source>
</evidence>
<dbReference type="Gene3D" id="3.90.420.10">
    <property type="entry name" value="Oxidoreductase, molybdopterin-binding domain"/>
    <property type="match status" value="1"/>
</dbReference>
<feature type="signal peptide" evidence="1">
    <location>
        <begin position="1"/>
        <end position="24"/>
    </location>
</feature>
<gene>
    <name evidence="3" type="ORF">D0Y96_14195</name>
</gene>
<name>A0A372ILI5_9BACT</name>
<dbReference type="RefSeq" id="WP_117301138.1">
    <property type="nucleotide sequence ID" value="NZ_QVQT02000005.1"/>
</dbReference>
<accession>A0A372ILI5</accession>
<keyword evidence="4" id="KW-1185">Reference proteome</keyword>
<dbReference type="EMBL" id="QVQT01000005">
    <property type="protein sequence ID" value="RFU15609.1"/>
    <property type="molecule type" value="Genomic_DNA"/>
</dbReference>
<dbReference type="AlphaFoldDB" id="A0A372ILI5"/>
<comment type="caution">
    <text evidence="3">The sequence shown here is derived from an EMBL/GenBank/DDBJ whole genome shotgun (WGS) entry which is preliminary data.</text>
</comment>